<dbReference type="Proteomes" id="UP000059680">
    <property type="component" value="Chromosome 1"/>
</dbReference>
<gene>
    <name evidence="1" type="ordered locus">Os01g0131066</name>
    <name evidence="1" type="ORF">OSNPB_010131066</name>
</gene>
<keyword evidence="2" id="KW-1185">Reference proteome</keyword>
<dbReference type="EMBL" id="AP014957">
    <property type="protein sequence ID" value="BAS70214.1"/>
    <property type="molecule type" value="Genomic_DNA"/>
</dbReference>
<reference evidence="2" key="1">
    <citation type="journal article" date="2005" name="Nature">
        <title>The map-based sequence of the rice genome.</title>
        <authorList>
            <consortium name="International rice genome sequencing project (IRGSP)"/>
            <person name="Matsumoto T."/>
            <person name="Wu J."/>
            <person name="Kanamori H."/>
            <person name="Katayose Y."/>
            <person name="Fujisawa M."/>
            <person name="Namiki N."/>
            <person name="Mizuno H."/>
            <person name="Yamamoto K."/>
            <person name="Antonio B.A."/>
            <person name="Baba T."/>
            <person name="Sakata K."/>
            <person name="Nagamura Y."/>
            <person name="Aoki H."/>
            <person name="Arikawa K."/>
            <person name="Arita K."/>
            <person name="Bito T."/>
            <person name="Chiden Y."/>
            <person name="Fujitsuka N."/>
            <person name="Fukunaka R."/>
            <person name="Hamada M."/>
            <person name="Harada C."/>
            <person name="Hayashi A."/>
            <person name="Hijishita S."/>
            <person name="Honda M."/>
            <person name="Hosokawa S."/>
            <person name="Ichikawa Y."/>
            <person name="Idonuma A."/>
            <person name="Iijima M."/>
            <person name="Ikeda M."/>
            <person name="Ikeno M."/>
            <person name="Ito K."/>
            <person name="Ito S."/>
            <person name="Ito T."/>
            <person name="Ito Y."/>
            <person name="Ito Y."/>
            <person name="Iwabuchi A."/>
            <person name="Kamiya K."/>
            <person name="Karasawa W."/>
            <person name="Kurita K."/>
            <person name="Katagiri S."/>
            <person name="Kikuta A."/>
            <person name="Kobayashi H."/>
            <person name="Kobayashi N."/>
            <person name="Machita K."/>
            <person name="Maehara T."/>
            <person name="Masukawa M."/>
            <person name="Mizubayashi T."/>
            <person name="Mukai Y."/>
            <person name="Nagasaki H."/>
            <person name="Nagata Y."/>
            <person name="Naito S."/>
            <person name="Nakashima M."/>
            <person name="Nakama Y."/>
            <person name="Nakamichi Y."/>
            <person name="Nakamura M."/>
            <person name="Meguro A."/>
            <person name="Negishi M."/>
            <person name="Ohta I."/>
            <person name="Ohta T."/>
            <person name="Okamoto M."/>
            <person name="Ono N."/>
            <person name="Saji S."/>
            <person name="Sakaguchi M."/>
            <person name="Sakai K."/>
            <person name="Shibata M."/>
            <person name="Shimokawa T."/>
            <person name="Song J."/>
            <person name="Takazaki Y."/>
            <person name="Terasawa K."/>
            <person name="Tsugane M."/>
            <person name="Tsuji K."/>
            <person name="Ueda S."/>
            <person name="Waki K."/>
            <person name="Yamagata H."/>
            <person name="Yamamoto M."/>
            <person name="Yamamoto S."/>
            <person name="Yamane H."/>
            <person name="Yoshiki S."/>
            <person name="Yoshihara R."/>
            <person name="Yukawa K."/>
            <person name="Zhong H."/>
            <person name="Yano M."/>
            <person name="Yuan Q."/>
            <person name="Ouyang S."/>
            <person name="Liu J."/>
            <person name="Jones K.M."/>
            <person name="Gansberger K."/>
            <person name="Moffat K."/>
            <person name="Hill J."/>
            <person name="Bera J."/>
            <person name="Fadrosh D."/>
            <person name="Jin S."/>
            <person name="Johri S."/>
            <person name="Kim M."/>
            <person name="Overton L."/>
            <person name="Reardon M."/>
            <person name="Tsitrin T."/>
            <person name="Vuong H."/>
            <person name="Weaver B."/>
            <person name="Ciecko A."/>
            <person name="Tallon L."/>
            <person name="Jackson J."/>
            <person name="Pai G."/>
            <person name="Aken S.V."/>
            <person name="Utterback T."/>
            <person name="Reidmuller S."/>
            <person name="Feldblyum T."/>
            <person name="Hsiao J."/>
            <person name="Zismann V."/>
            <person name="Iobst S."/>
            <person name="de Vazeille A.R."/>
            <person name="Buell C.R."/>
            <person name="Ying K."/>
            <person name="Li Y."/>
            <person name="Lu T."/>
            <person name="Huang Y."/>
            <person name="Zhao Q."/>
            <person name="Feng Q."/>
            <person name="Zhang L."/>
            <person name="Zhu J."/>
            <person name="Weng Q."/>
            <person name="Mu J."/>
            <person name="Lu Y."/>
            <person name="Fan D."/>
            <person name="Liu Y."/>
            <person name="Guan J."/>
            <person name="Zhang Y."/>
            <person name="Yu S."/>
            <person name="Liu X."/>
            <person name="Zhang Y."/>
            <person name="Hong G."/>
            <person name="Han B."/>
            <person name="Choisne N."/>
            <person name="Demange N."/>
            <person name="Orjeda G."/>
            <person name="Samain S."/>
            <person name="Cattolico L."/>
            <person name="Pelletier E."/>
            <person name="Couloux A."/>
            <person name="Segurens B."/>
            <person name="Wincker P."/>
            <person name="D'Hont A."/>
            <person name="Scarpelli C."/>
            <person name="Weissenbach J."/>
            <person name="Salanoubat M."/>
            <person name="Quetier F."/>
            <person name="Yu Y."/>
            <person name="Kim H.R."/>
            <person name="Rambo T."/>
            <person name="Currie J."/>
            <person name="Collura K."/>
            <person name="Luo M."/>
            <person name="Yang T."/>
            <person name="Ammiraju J.S.S."/>
            <person name="Engler F."/>
            <person name="Soderlund C."/>
            <person name="Wing R.A."/>
            <person name="Palmer L.E."/>
            <person name="de la Bastide M."/>
            <person name="Spiegel L."/>
            <person name="Nascimento L."/>
            <person name="Zutavern T."/>
            <person name="O'Shaughnessy A."/>
            <person name="Dike S."/>
            <person name="Dedhia N."/>
            <person name="Preston R."/>
            <person name="Balija V."/>
            <person name="McCombie W.R."/>
            <person name="Chow T."/>
            <person name="Chen H."/>
            <person name="Chung M."/>
            <person name="Chen C."/>
            <person name="Shaw J."/>
            <person name="Wu H."/>
            <person name="Hsiao K."/>
            <person name="Chao Y."/>
            <person name="Chu M."/>
            <person name="Cheng C."/>
            <person name="Hour A."/>
            <person name="Lee P."/>
            <person name="Lin S."/>
            <person name="Lin Y."/>
            <person name="Liou J."/>
            <person name="Liu S."/>
            <person name="Hsing Y."/>
            <person name="Raghuvanshi S."/>
            <person name="Mohanty A."/>
            <person name="Bharti A.K."/>
            <person name="Gaur A."/>
            <person name="Gupta V."/>
            <person name="Kumar D."/>
            <person name="Ravi V."/>
            <person name="Vij S."/>
            <person name="Kapur A."/>
            <person name="Khurana P."/>
            <person name="Khurana P."/>
            <person name="Khurana J.P."/>
            <person name="Tyagi A.K."/>
            <person name="Gaikwad K."/>
            <person name="Singh A."/>
            <person name="Dalal V."/>
            <person name="Srivastava S."/>
            <person name="Dixit A."/>
            <person name="Pal A.K."/>
            <person name="Ghazi I.A."/>
            <person name="Yadav M."/>
            <person name="Pandit A."/>
            <person name="Bhargava A."/>
            <person name="Sureshbabu K."/>
            <person name="Batra K."/>
            <person name="Sharma T.R."/>
            <person name="Mohapatra T."/>
            <person name="Singh N.K."/>
            <person name="Messing J."/>
            <person name="Nelson A.B."/>
            <person name="Fuks G."/>
            <person name="Kavchok S."/>
            <person name="Keizer G."/>
            <person name="Linton E."/>
            <person name="Llaca V."/>
            <person name="Song R."/>
            <person name="Tanyolac B."/>
            <person name="Young S."/>
            <person name="Ho-Il K."/>
            <person name="Hahn J.H."/>
            <person name="Sangsakoo G."/>
            <person name="Vanavichit A."/>
            <person name="de Mattos Luiz.A.T."/>
            <person name="Zimmer P.D."/>
            <person name="Malone G."/>
            <person name="Dellagostin O."/>
            <person name="de Oliveira A.C."/>
            <person name="Bevan M."/>
            <person name="Bancroft I."/>
            <person name="Minx P."/>
            <person name="Cordum H."/>
            <person name="Wilson R."/>
            <person name="Cheng Z."/>
            <person name="Jin W."/>
            <person name="Jiang J."/>
            <person name="Leong S.A."/>
            <person name="Iwama H."/>
            <person name="Gojobori T."/>
            <person name="Itoh T."/>
            <person name="Niimura Y."/>
            <person name="Fujii Y."/>
            <person name="Habara T."/>
            <person name="Sakai H."/>
            <person name="Sato Y."/>
            <person name="Wilson G."/>
            <person name="Kumar K."/>
            <person name="McCouch S."/>
            <person name="Juretic N."/>
            <person name="Hoen D."/>
            <person name="Wright S."/>
            <person name="Bruskiewich R."/>
            <person name="Bureau T."/>
            <person name="Miyao A."/>
            <person name="Hirochika H."/>
            <person name="Nishikawa T."/>
            <person name="Kadowaki K."/>
            <person name="Sugiura M."/>
            <person name="Burr B."/>
            <person name="Sasaki T."/>
        </authorList>
    </citation>
    <scope>NUCLEOTIDE SEQUENCE [LARGE SCALE GENOMIC DNA]</scope>
    <source>
        <strain evidence="2">cv. Nipponbare</strain>
    </source>
</reference>
<dbReference type="InParanoid" id="A0A0P0UXT6"/>
<proteinExistence type="predicted"/>
<accession>A0A0P0UXT6</accession>
<dbReference type="AlphaFoldDB" id="A0A0P0UXT6"/>
<organism evidence="1 2">
    <name type="scientific">Oryza sativa subsp. japonica</name>
    <name type="common">Rice</name>
    <dbReference type="NCBI Taxonomy" id="39947"/>
    <lineage>
        <taxon>Eukaryota</taxon>
        <taxon>Viridiplantae</taxon>
        <taxon>Streptophyta</taxon>
        <taxon>Embryophyta</taxon>
        <taxon>Tracheophyta</taxon>
        <taxon>Spermatophyta</taxon>
        <taxon>Magnoliopsida</taxon>
        <taxon>Liliopsida</taxon>
        <taxon>Poales</taxon>
        <taxon>Poaceae</taxon>
        <taxon>BOP clade</taxon>
        <taxon>Oryzoideae</taxon>
        <taxon>Oryzeae</taxon>
        <taxon>Oryzinae</taxon>
        <taxon>Oryza</taxon>
        <taxon>Oryza sativa</taxon>
    </lineage>
</organism>
<protein>
    <submittedName>
        <fullName evidence="1">Os01g0131066 protein</fullName>
    </submittedName>
</protein>
<sequence>MENFDGLRQSSYATYSRNSDAVMYAAAAVTTRSRLLRPDLAGRVMAKAGARGAGQWWMKAAGMASAEGAKAAATDFATGSVSAAGGSRVRRGEEVVSSGDGGGWWRGLLCRRRGGRRHVEAVVRPRGWRGRRRVQASEAGSGACGSGRASWRPVAVWSSG</sequence>
<reference evidence="1 2" key="3">
    <citation type="journal article" date="2013" name="Rice">
        <title>Improvement of the Oryza sativa Nipponbare reference genome using next generation sequence and optical map data.</title>
        <authorList>
            <person name="Kawahara Y."/>
            <person name="de la Bastide M."/>
            <person name="Hamilton J.P."/>
            <person name="Kanamori H."/>
            <person name="McCombie W.R."/>
            <person name="Ouyang S."/>
            <person name="Schwartz D.C."/>
            <person name="Tanaka T."/>
            <person name="Wu J."/>
            <person name="Zhou S."/>
            <person name="Childs K.L."/>
            <person name="Davidson R.M."/>
            <person name="Lin H."/>
            <person name="Quesada-Ocampo L."/>
            <person name="Vaillancourt B."/>
            <person name="Sakai H."/>
            <person name="Lee S.S."/>
            <person name="Kim J."/>
            <person name="Numa H."/>
            <person name="Itoh T."/>
            <person name="Buell C.R."/>
            <person name="Matsumoto T."/>
        </authorList>
    </citation>
    <scope>NUCLEOTIDE SEQUENCE [LARGE SCALE GENOMIC DNA]</scope>
    <source>
        <strain evidence="2">cv. Nipponbare</strain>
    </source>
</reference>
<evidence type="ECO:0000313" key="2">
    <source>
        <dbReference type="Proteomes" id="UP000059680"/>
    </source>
</evidence>
<name>A0A0P0UXT6_ORYSJ</name>
<reference evidence="1 2" key="2">
    <citation type="journal article" date="2013" name="Plant Cell Physiol.">
        <title>Rice Annotation Project Database (RAP-DB): an integrative and interactive database for rice genomics.</title>
        <authorList>
            <person name="Sakai H."/>
            <person name="Lee S.S."/>
            <person name="Tanaka T."/>
            <person name="Numa H."/>
            <person name="Kim J."/>
            <person name="Kawahara Y."/>
            <person name="Wakimoto H."/>
            <person name="Yang C.C."/>
            <person name="Iwamoto M."/>
            <person name="Abe T."/>
            <person name="Yamada Y."/>
            <person name="Muto A."/>
            <person name="Inokuchi H."/>
            <person name="Ikemura T."/>
            <person name="Matsumoto T."/>
            <person name="Sasaki T."/>
            <person name="Itoh T."/>
        </authorList>
    </citation>
    <scope>NUCLEOTIDE SEQUENCE [LARGE SCALE GENOMIC DNA]</scope>
    <source>
        <strain evidence="2">cv. Nipponbare</strain>
    </source>
</reference>
<evidence type="ECO:0000313" key="1">
    <source>
        <dbReference type="EMBL" id="BAS70214.1"/>
    </source>
</evidence>
<dbReference type="PaxDb" id="39947-A0A0P0UXT6"/>